<dbReference type="GO" id="GO:0009793">
    <property type="term" value="P:embryo development ending in seed dormancy"/>
    <property type="evidence" value="ECO:0007669"/>
    <property type="project" value="TreeGrafter"/>
</dbReference>
<feature type="transmembrane region" description="Helical" evidence="8">
    <location>
        <begin position="109"/>
        <end position="129"/>
    </location>
</feature>
<dbReference type="GO" id="GO:0046872">
    <property type="term" value="F:metal ion binding"/>
    <property type="evidence" value="ECO:0007669"/>
    <property type="project" value="UniProtKB-KW"/>
</dbReference>
<keyword evidence="11" id="KW-1185">Reference proteome</keyword>
<keyword evidence="4" id="KW-0862">Zinc</keyword>
<evidence type="ECO:0000256" key="6">
    <source>
        <dbReference type="ARBA" id="ARBA00023049"/>
    </source>
</evidence>
<keyword evidence="6" id="KW-0482">Metalloprotease</keyword>
<evidence type="ECO:0000256" key="8">
    <source>
        <dbReference type="SAM" id="Phobius"/>
    </source>
</evidence>
<dbReference type="Pfam" id="PF00004">
    <property type="entry name" value="AAA"/>
    <property type="match status" value="1"/>
</dbReference>
<evidence type="ECO:0000256" key="4">
    <source>
        <dbReference type="ARBA" id="ARBA00022833"/>
    </source>
</evidence>
<feature type="non-terminal residue" evidence="10">
    <location>
        <position position="1"/>
    </location>
</feature>
<dbReference type="Gene3D" id="1.10.8.60">
    <property type="match status" value="1"/>
</dbReference>
<keyword evidence="6" id="KW-0378">Hydrolase</keyword>
<evidence type="ECO:0000313" key="11">
    <source>
        <dbReference type="Proteomes" id="UP000824469"/>
    </source>
</evidence>
<dbReference type="InterPro" id="IPR003593">
    <property type="entry name" value="AAA+_ATPase"/>
</dbReference>
<keyword evidence="8" id="KW-0472">Membrane</keyword>
<dbReference type="InterPro" id="IPR027417">
    <property type="entry name" value="P-loop_NTPase"/>
</dbReference>
<feature type="region of interest" description="Disordered" evidence="7">
    <location>
        <begin position="198"/>
        <end position="239"/>
    </location>
</feature>
<keyword evidence="5" id="KW-0067">ATP-binding</keyword>
<gene>
    <name evidence="10" type="ORF">KI387_011328</name>
</gene>
<protein>
    <recommendedName>
        <fullName evidence="9">AAA+ ATPase domain-containing protein</fullName>
    </recommendedName>
</protein>
<dbReference type="EMBL" id="JAHRHJ020000008">
    <property type="protein sequence ID" value="KAH9306924.1"/>
    <property type="molecule type" value="Genomic_DNA"/>
</dbReference>
<dbReference type="GO" id="GO:0008237">
    <property type="term" value="F:metallopeptidase activity"/>
    <property type="evidence" value="ECO:0007669"/>
    <property type="project" value="UniProtKB-KW"/>
</dbReference>
<sequence>AINDEEASDINEKPNNFNWSKAGQAFGRGTHRFYQKFQRGLKKETGLDIEGVNAKLGEVAREVQVATEPLRQKSIQTAEKLRFEFWPRFLAWNRLELWKDFKQWESKRIGAFTLYLIVAVSFGGLFLAFRRAHLEHQTTSKLAESYLEAVIPDPSRRNVRKIKQGLWRKYMPEGLKVQKYHLEGDGGYHQSKDYVGQDAWEDDTEPPQSDLEKGIDEDNDFNDENDKTSKELNLGVTGGRRHVSPRGTWLERLAKWDEILEKEKAEEDFDALSSKYAILFDWKEIKKNFKQQQEKRPPNSQHYRGEWISKRVVAISPKIAIYIFSSQSRMLRDYLIQQVEAVVFSEDFKRIYVTMKEGFPAEYIVDIPADPYLSEFLTSHGVEADTVYSKNLLPYVFRALAVLAPGTFLLWCLYNLLCALNITYRQDIYKYVQSLSESMLMPPGENGHTLKSGYRDAVFGGNVWRMFDEILMYMNNADKYIKKGMKFPRAILVGGPPGTGKTLLARAIAKESGIPFVFASGPQFTATDKLGSAEICKVFSLARSNAPAFIFIDEVDALAGKHVTDDPVRKKAFDALIEQLDAENTSKDMHELREAVVLLCATNRPDDLNNEFCKRIEHEVYIGLPAEEDRVKMFSVHSANKRLAKDVNFEKLVFRTPGFSGADIGNLVNESFIMALVDGEKLAMGYIYKAMDQAKEQIRATYKDMGESMLEFSVRTVSHASKPCGYSKLSITAENLLVQMFGYGLPFEMNVPNDSLIL</sequence>
<keyword evidence="2" id="KW-0479">Metal-binding</keyword>
<evidence type="ECO:0000256" key="7">
    <source>
        <dbReference type="SAM" id="MobiDB-lite"/>
    </source>
</evidence>
<keyword evidence="3" id="KW-0547">Nucleotide-binding</keyword>
<dbReference type="PANTHER" id="PTHR43655">
    <property type="entry name" value="ATP-DEPENDENT PROTEASE"/>
    <property type="match status" value="1"/>
</dbReference>
<dbReference type="AlphaFoldDB" id="A0AA38FMJ0"/>
<dbReference type="SUPFAM" id="SSF52540">
    <property type="entry name" value="P-loop containing nucleoside triphosphate hydrolases"/>
    <property type="match status" value="1"/>
</dbReference>
<accession>A0AA38FMJ0</accession>
<keyword evidence="8" id="KW-0812">Transmembrane</keyword>
<evidence type="ECO:0000256" key="1">
    <source>
        <dbReference type="ARBA" id="ARBA00001947"/>
    </source>
</evidence>
<dbReference type="Proteomes" id="UP000824469">
    <property type="component" value="Unassembled WGS sequence"/>
</dbReference>
<dbReference type="GO" id="GO:0005524">
    <property type="term" value="F:ATP binding"/>
    <property type="evidence" value="ECO:0007669"/>
    <property type="project" value="UniProtKB-KW"/>
</dbReference>
<keyword evidence="6" id="KW-0645">Protease</keyword>
<evidence type="ECO:0000256" key="5">
    <source>
        <dbReference type="ARBA" id="ARBA00022840"/>
    </source>
</evidence>
<dbReference type="Gene3D" id="3.40.50.300">
    <property type="entry name" value="P-loop containing nucleotide triphosphate hydrolases"/>
    <property type="match status" value="1"/>
</dbReference>
<comment type="cofactor">
    <cofactor evidence="1">
        <name>Zn(2+)</name>
        <dbReference type="ChEBI" id="CHEBI:29105"/>
    </cofactor>
</comment>
<dbReference type="Pfam" id="PF17862">
    <property type="entry name" value="AAA_lid_3"/>
    <property type="match status" value="1"/>
</dbReference>
<dbReference type="GO" id="GO:0016887">
    <property type="term" value="F:ATP hydrolysis activity"/>
    <property type="evidence" value="ECO:0007669"/>
    <property type="project" value="InterPro"/>
</dbReference>
<dbReference type="SMART" id="SM00382">
    <property type="entry name" value="AAA"/>
    <property type="match status" value="1"/>
</dbReference>
<dbReference type="InterPro" id="IPR041569">
    <property type="entry name" value="AAA_lid_3"/>
</dbReference>
<dbReference type="GO" id="GO:0005745">
    <property type="term" value="C:m-AAA complex"/>
    <property type="evidence" value="ECO:0007669"/>
    <property type="project" value="TreeGrafter"/>
</dbReference>
<dbReference type="GO" id="GO:0009535">
    <property type="term" value="C:chloroplast thylakoid membrane"/>
    <property type="evidence" value="ECO:0007669"/>
    <property type="project" value="TreeGrafter"/>
</dbReference>
<dbReference type="PANTHER" id="PTHR43655:SF19">
    <property type="entry name" value="ATP-DEPENDENT ZINC METALLOPROTEASE FTSH 12, CHLOROPLASTIC"/>
    <property type="match status" value="1"/>
</dbReference>
<evidence type="ECO:0000256" key="2">
    <source>
        <dbReference type="ARBA" id="ARBA00022723"/>
    </source>
</evidence>
<dbReference type="OMA" id="SQKFWSK"/>
<organism evidence="10 11">
    <name type="scientific">Taxus chinensis</name>
    <name type="common">Chinese yew</name>
    <name type="synonym">Taxus wallichiana var. chinensis</name>
    <dbReference type="NCBI Taxonomy" id="29808"/>
    <lineage>
        <taxon>Eukaryota</taxon>
        <taxon>Viridiplantae</taxon>
        <taxon>Streptophyta</taxon>
        <taxon>Embryophyta</taxon>
        <taxon>Tracheophyta</taxon>
        <taxon>Spermatophyta</taxon>
        <taxon>Pinopsida</taxon>
        <taxon>Pinidae</taxon>
        <taxon>Conifers II</taxon>
        <taxon>Cupressales</taxon>
        <taxon>Taxaceae</taxon>
        <taxon>Taxus</taxon>
    </lineage>
</organism>
<dbReference type="GO" id="GO:0034982">
    <property type="term" value="P:mitochondrial protein processing"/>
    <property type="evidence" value="ECO:0007669"/>
    <property type="project" value="TreeGrafter"/>
</dbReference>
<dbReference type="InterPro" id="IPR003959">
    <property type="entry name" value="ATPase_AAA_core"/>
</dbReference>
<proteinExistence type="predicted"/>
<evidence type="ECO:0000313" key="10">
    <source>
        <dbReference type="EMBL" id="KAH9306924.1"/>
    </source>
</evidence>
<name>A0AA38FMJ0_TAXCH</name>
<dbReference type="InterPro" id="IPR050928">
    <property type="entry name" value="ATP-dep_Zn_Metalloprotease"/>
</dbReference>
<evidence type="ECO:0000259" key="9">
    <source>
        <dbReference type="SMART" id="SM00382"/>
    </source>
</evidence>
<evidence type="ECO:0000256" key="3">
    <source>
        <dbReference type="ARBA" id="ARBA00022741"/>
    </source>
</evidence>
<keyword evidence="8" id="KW-1133">Transmembrane helix</keyword>
<comment type="caution">
    <text evidence="10">The sequence shown here is derived from an EMBL/GenBank/DDBJ whole genome shotgun (WGS) entry which is preliminary data.</text>
</comment>
<feature type="domain" description="AAA+ ATPase" evidence="9">
    <location>
        <begin position="487"/>
        <end position="626"/>
    </location>
</feature>
<reference evidence="10 11" key="1">
    <citation type="journal article" date="2021" name="Nat. Plants">
        <title>The Taxus genome provides insights into paclitaxel biosynthesis.</title>
        <authorList>
            <person name="Xiong X."/>
            <person name="Gou J."/>
            <person name="Liao Q."/>
            <person name="Li Y."/>
            <person name="Zhou Q."/>
            <person name="Bi G."/>
            <person name="Li C."/>
            <person name="Du R."/>
            <person name="Wang X."/>
            <person name="Sun T."/>
            <person name="Guo L."/>
            <person name="Liang H."/>
            <person name="Lu P."/>
            <person name="Wu Y."/>
            <person name="Zhang Z."/>
            <person name="Ro D.K."/>
            <person name="Shang Y."/>
            <person name="Huang S."/>
            <person name="Yan J."/>
        </authorList>
    </citation>
    <scope>NUCLEOTIDE SEQUENCE [LARGE SCALE GENOMIC DNA]</scope>
    <source>
        <strain evidence="10">Ta-2019</strain>
    </source>
</reference>